<dbReference type="Pfam" id="PF04002">
    <property type="entry name" value="RadC"/>
    <property type="match status" value="1"/>
</dbReference>
<dbReference type="GO" id="GO:0046872">
    <property type="term" value="F:metal ion binding"/>
    <property type="evidence" value="ECO:0007669"/>
    <property type="project" value="UniProtKB-KW"/>
</dbReference>
<dbReference type="InterPro" id="IPR037518">
    <property type="entry name" value="MPN"/>
</dbReference>
<dbReference type="SUPFAM" id="SSF102712">
    <property type="entry name" value="JAB1/MPN domain"/>
    <property type="match status" value="1"/>
</dbReference>
<dbReference type="InterPro" id="IPR046778">
    <property type="entry name" value="UPF0758_N"/>
</dbReference>
<feature type="domain" description="MPN" evidence="7">
    <location>
        <begin position="107"/>
        <end position="229"/>
    </location>
</feature>
<dbReference type="PROSITE" id="PS01302">
    <property type="entry name" value="UPF0758"/>
    <property type="match status" value="1"/>
</dbReference>
<dbReference type="NCBIfam" id="TIGR00608">
    <property type="entry name" value="radc"/>
    <property type="match status" value="1"/>
</dbReference>
<evidence type="ECO:0000256" key="1">
    <source>
        <dbReference type="ARBA" id="ARBA00022670"/>
    </source>
</evidence>
<sequence>MNAKKVIKNWADDDKPREKLILKGRESLSDSELIAILLGSGTRELNAVELARKLLTEVCNNDLIKLSRLNFRELKSIKGIGEAKAVTILAAMELGRRCRETRSLKTVINTSQKAYEFLIPYLSDYEVEKFYVLYLNNKNNVLGCEQIGAGGINAAYVDPIVVFKKAFEYSANNLILAHNHPSGNLNPSEADRQITKRLKEGGTILNINVLDHIIVGQNEYYSFADNGEI</sequence>
<gene>
    <name evidence="8" type="ORF">DES35_101817</name>
</gene>
<reference evidence="8 9" key="1">
    <citation type="submission" date="2018-07" db="EMBL/GenBank/DDBJ databases">
        <title>Genomic Encyclopedia of Type Strains, Phase IV (KMG-IV): sequencing the most valuable type-strain genomes for metagenomic binning, comparative biology and taxonomic classification.</title>
        <authorList>
            <person name="Goeker M."/>
        </authorList>
    </citation>
    <scope>NUCLEOTIDE SEQUENCE [LARGE SCALE GENOMIC DNA]</scope>
    <source>
        <strain evidence="8 9">DSM 21410</strain>
    </source>
</reference>
<dbReference type="PROSITE" id="PS50249">
    <property type="entry name" value="MPN"/>
    <property type="match status" value="1"/>
</dbReference>
<evidence type="ECO:0000256" key="3">
    <source>
        <dbReference type="ARBA" id="ARBA00022801"/>
    </source>
</evidence>
<evidence type="ECO:0000313" key="8">
    <source>
        <dbReference type="EMBL" id="RCX05530.1"/>
    </source>
</evidence>
<dbReference type="InterPro" id="IPR025657">
    <property type="entry name" value="RadC_JAB"/>
</dbReference>
<comment type="similarity">
    <text evidence="6">Belongs to the UPF0758 family.</text>
</comment>
<dbReference type="CDD" id="cd08071">
    <property type="entry name" value="MPN_DUF2466"/>
    <property type="match status" value="1"/>
</dbReference>
<keyword evidence="1" id="KW-0645">Protease</keyword>
<dbReference type="Gene3D" id="3.40.140.10">
    <property type="entry name" value="Cytidine Deaminase, domain 2"/>
    <property type="match status" value="1"/>
</dbReference>
<proteinExistence type="inferred from homology"/>
<keyword evidence="4" id="KW-0862">Zinc</keyword>
<comment type="caution">
    <text evidence="8">The sequence shown here is derived from an EMBL/GenBank/DDBJ whole genome shotgun (WGS) entry which is preliminary data.</text>
</comment>
<dbReference type="Proteomes" id="UP000253517">
    <property type="component" value="Unassembled WGS sequence"/>
</dbReference>
<dbReference type="InterPro" id="IPR020891">
    <property type="entry name" value="UPF0758_CS"/>
</dbReference>
<accession>A0A369A836</accession>
<dbReference type="Pfam" id="PF20582">
    <property type="entry name" value="UPF0758_N"/>
    <property type="match status" value="1"/>
</dbReference>
<keyword evidence="2" id="KW-0479">Metal-binding</keyword>
<dbReference type="AlphaFoldDB" id="A0A369A836"/>
<evidence type="ECO:0000256" key="6">
    <source>
        <dbReference type="RuleBase" id="RU003797"/>
    </source>
</evidence>
<keyword evidence="3" id="KW-0378">Hydrolase</keyword>
<dbReference type="GO" id="GO:0006508">
    <property type="term" value="P:proteolysis"/>
    <property type="evidence" value="ECO:0007669"/>
    <property type="project" value="UniProtKB-KW"/>
</dbReference>
<dbReference type="RefSeq" id="WP_114365849.1">
    <property type="nucleotide sequence ID" value="NZ_BHZF01000001.1"/>
</dbReference>
<dbReference type="EMBL" id="QPJS01000001">
    <property type="protein sequence ID" value="RCX05530.1"/>
    <property type="molecule type" value="Genomic_DNA"/>
</dbReference>
<keyword evidence="9" id="KW-1185">Reference proteome</keyword>
<evidence type="ECO:0000256" key="5">
    <source>
        <dbReference type="ARBA" id="ARBA00023049"/>
    </source>
</evidence>
<dbReference type="GO" id="GO:0008237">
    <property type="term" value="F:metallopeptidase activity"/>
    <property type="evidence" value="ECO:0007669"/>
    <property type="project" value="UniProtKB-KW"/>
</dbReference>
<dbReference type="InterPro" id="IPR001405">
    <property type="entry name" value="UPF0758"/>
</dbReference>
<organism evidence="8 9">
    <name type="scientific">Schleiferia thermophila</name>
    <dbReference type="NCBI Taxonomy" id="884107"/>
    <lineage>
        <taxon>Bacteria</taxon>
        <taxon>Pseudomonadati</taxon>
        <taxon>Bacteroidota</taxon>
        <taxon>Flavobacteriia</taxon>
        <taxon>Flavobacteriales</taxon>
        <taxon>Schleiferiaceae</taxon>
        <taxon>Schleiferia</taxon>
    </lineage>
</organism>
<keyword evidence="5" id="KW-0482">Metalloprotease</keyword>
<evidence type="ECO:0000256" key="4">
    <source>
        <dbReference type="ARBA" id="ARBA00022833"/>
    </source>
</evidence>
<evidence type="ECO:0000259" key="7">
    <source>
        <dbReference type="PROSITE" id="PS50249"/>
    </source>
</evidence>
<protein>
    <submittedName>
        <fullName evidence="8">DNA replication and repair protein RadC</fullName>
    </submittedName>
</protein>
<evidence type="ECO:0000256" key="2">
    <source>
        <dbReference type="ARBA" id="ARBA00022723"/>
    </source>
</evidence>
<name>A0A369A836_9FLAO</name>
<dbReference type="NCBIfam" id="NF000642">
    <property type="entry name" value="PRK00024.1"/>
    <property type="match status" value="1"/>
</dbReference>
<evidence type="ECO:0000313" key="9">
    <source>
        <dbReference type="Proteomes" id="UP000253517"/>
    </source>
</evidence>
<dbReference type="PANTHER" id="PTHR30471">
    <property type="entry name" value="DNA REPAIR PROTEIN RADC"/>
    <property type="match status" value="1"/>
</dbReference>
<dbReference type="PANTHER" id="PTHR30471:SF3">
    <property type="entry name" value="UPF0758 PROTEIN YEES-RELATED"/>
    <property type="match status" value="1"/>
</dbReference>